<sequence>MATDVAVPNGDVRAHIAGNLQRAGNRHKSNTTLGSRRHGISGKPPIRSSVEGEDELDLAGDLPPKAMAAVFGQASSRPKLSSRNSSRRSISSAHGIIGSGPPSIATSLSFHTARSSAVSYFTANLEILENRSEWLAGFTQDGIIKDGQRNPGVLKNTDRWLQTVQTLKRLGLETIEDPKKLEQAYFQYVCDAMKRNDKIREAITTRILAKGPVFSSEWMRHLDARGILTNELDWSGRGEHVEYASRDESKIPLRSEHILGHGFQAIVECVRCRRVRLARKTIFCSRSLQKTEAISEVEHLQKLRHSHIVRVVGTYTIGKRLAILLYPAAQWNLTEFMAEVNKRSYSLTVNSSENPFDSPKTQTWSGVEAITTFFGCISNAVLFIHTQNIRHMDLKPGNLLVRPTEPGSPWFSSTYKIYIADFGIARAYKSAADSETDSRVPLFTPRYAAPEVVEQETRGFSSDIFSVGCIFVEMMATILSASSPNEWIRLKMLLGSCDDNEKSFLVPYHMKTREISQWFQEARERYARNRQRHQVLSRVDVRFLDQVPRMLHLKPECRPTATELEKITRSLQCAQCNSGSEPFEAAEPLNHT</sequence>
<proteinExistence type="predicted"/>
<comment type="caution">
    <text evidence="1">The sequence shown here is derived from an EMBL/GenBank/DDBJ whole genome shotgun (WGS) entry which is preliminary data.</text>
</comment>
<reference evidence="1" key="1">
    <citation type="submission" date="2022-11" db="EMBL/GenBank/DDBJ databases">
        <title>Genome Sequence of Boeremia exigua.</title>
        <authorList>
            <person name="Buettner E."/>
        </authorList>
    </citation>
    <scope>NUCLEOTIDE SEQUENCE</scope>
    <source>
        <strain evidence="1">CU02</strain>
    </source>
</reference>
<dbReference type="Proteomes" id="UP001153331">
    <property type="component" value="Unassembled WGS sequence"/>
</dbReference>
<name>A0ACC2INJ9_9PLEO</name>
<organism evidence="1 2">
    <name type="scientific">Boeremia exigua</name>
    <dbReference type="NCBI Taxonomy" id="749465"/>
    <lineage>
        <taxon>Eukaryota</taxon>
        <taxon>Fungi</taxon>
        <taxon>Dikarya</taxon>
        <taxon>Ascomycota</taxon>
        <taxon>Pezizomycotina</taxon>
        <taxon>Dothideomycetes</taxon>
        <taxon>Pleosporomycetidae</taxon>
        <taxon>Pleosporales</taxon>
        <taxon>Pleosporineae</taxon>
        <taxon>Didymellaceae</taxon>
        <taxon>Boeremia</taxon>
    </lineage>
</organism>
<gene>
    <name evidence="1" type="ORF">OPT61_g1869</name>
</gene>
<keyword evidence="2" id="KW-1185">Reference proteome</keyword>
<dbReference type="EMBL" id="JAPHNI010000079">
    <property type="protein sequence ID" value="KAJ8116775.1"/>
    <property type="molecule type" value="Genomic_DNA"/>
</dbReference>
<accession>A0ACC2INJ9</accession>
<evidence type="ECO:0000313" key="2">
    <source>
        <dbReference type="Proteomes" id="UP001153331"/>
    </source>
</evidence>
<protein>
    <submittedName>
        <fullName evidence="1">Uncharacterized protein</fullName>
    </submittedName>
</protein>
<evidence type="ECO:0000313" key="1">
    <source>
        <dbReference type="EMBL" id="KAJ8116775.1"/>
    </source>
</evidence>